<dbReference type="InterPro" id="IPR029787">
    <property type="entry name" value="Nucleotide_cyclase"/>
</dbReference>
<protein>
    <recommendedName>
        <fullName evidence="3">GGDEF domain-containing protein</fullName>
    </recommendedName>
</protein>
<evidence type="ECO:0000259" key="3">
    <source>
        <dbReference type="PROSITE" id="PS50887"/>
    </source>
</evidence>
<dbReference type="InterPro" id="IPR000160">
    <property type="entry name" value="GGDEF_dom"/>
</dbReference>
<dbReference type="EMBL" id="LAZR01050657">
    <property type="protein sequence ID" value="KKK86874.1"/>
    <property type="molecule type" value="Genomic_DNA"/>
</dbReference>
<feature type="transmembrane region" description="Helical" evidence="2">
    <location>
        <begin position="47"/>
        <end position="64"/>
    </location>
</feature>
<evidence type="ECO:0000313" key="4">
    <source>
        <dbReference type="EMBL" id="KKK86874.1"/>
    </source>
</evidence>
<dbReference type="NCBIfam" id="TIGR00254">
    <property type="entry name" value="GGDEF"/>
    <property type="match status" value="1"/>
</dbReference>
<dbReference type="Gene3D" id="3.30.70.270">
    <property type="match status" value="1"/>
</dbReference>
<dbReference type="AlphaFoldDB" id="A0A0F9B867"/>
<evidence type="ECO:0000256" key="2">
    <source>
        <dbReference type="SAM" id="Phobius"/>
    </source>
</evidence>
<keyword evidence="2" id="KW-0812">Transmembrane</keyword>
<gene>
    <name evidence="4" type="ORF">LCGC14_2758880</name>
</gene>
<feature type="transmembrane region" description="Helical" evidence="2">
    <location>
        <begin position="70"/>
        <end position="90"/>
    </location>
</feature>
<name>A0A0F9B867_9ZZZZ</name>
<evidence type="ECO:0000256" key="1">
    <source>
        <dbReference type="SAM" id="MobiDB-lite"/>
    </source>
</evidence>
<feature type="transmembrane region" description="Helical" evidence="2">
    <location>
        <begin position="102"/>
        <end position="131"/>
    </location>
</feature>
<organism evidence="4">
    <name type="scientific">marine sediment metagenome</name>
    <dbReference type="NCBI Taxonomy" id="412755"/>
    <lineage>
        <taxon>unclassified sequences</taxon>
        <taxon>metagenomes</taxon>
        <taxon>ecological metagenomes</taxon>
    </lineage>
</organism>
<reference evidence="4" key="1">
    <citation type="journal article" date="2015" name="Nature">
        <title>Complex archaea that bridge the gap between prokaryotes and eukaryotes.</title>
        <authorList>
            <person name="Spang A."/>
            <person name="Saw J.H."/>
            <person name="Jorgensen S.L."/>
            <person name="Zaremba-Niedzwiedzka K."/>
            <person name="Martijn J."/>
            <person name="Lind A.E."/>
            <person name="van Eijk R."/>
            <person name="Schleper C."/>
            <person name="Guy L."/>
            <person name="Ettema T.J."/>
        </authorList>
    </citation>
    <scope>NUCLEOTIDE SEQUENCE</scope>
</reference>
<dbReference type="PANTHER" id="PTHR45138:SF9">
    <property type="entry name" value="DIGUANYLATE CYCLASE DGCM-RELATED"/>
    <property type="match status" value="1"/>
</dbReference>
<dbReference type="InterPro" id="IPR043128">
    <property type="entry name" value="Rev_trsase/Diguanyl_cyclase"/>
</dbReference>
<feature type="transmembrane region" description="Helical" evidence="2">
    <location>
        <begin position="143"/>
        <end position="160"/>
    </location>
</feature>
<dbReference type="SMART" id="SM00267">
    <property type="entry name" value="GGDEF"/>
    <property type="match status" value="1"/>
</dbReference>
<dbReference type="Pfam" id="PF00990">
    <property type="entry name" value="GGDEF"/>
    <property type="match status" value="1"/>
</dbReference>
<keyword evidence="2" id="KW-1133">Transmembrane helix</keyword>
<feature type="region of interest" description="Disordered" evidence="1">
    <location>
        <begin position="333"/>
        <end position="359"/>
    </location>
</feature>
<dbReference type="SUPFAM" id="SSF55073">
    <property type="entry name" value="Nucleotide cyclase"/>
    <property type="match status" value="1"/>
</dbReference>
<keyword evidence="2" id="KW-0472">Membrane</keyword>
<accession>A0A0F9B867</accession>
<feature type="compositionally biased region" description="Basic and acidic residues" evidence="1">
    <location>
        <begin position="350"/>
        <end position="359"/>
    </location>
</feature>
<sequence length="359" mass="38584">VEPADGNGDANLALVSQLGGWLFATGGTLALVMVVAPPRPGMNEAGLLAVALVVYGAAATLLIARDRLPLWAHQVGMALGSICITAAIYFSGVTTSAMVVFYFMVTFAAFYFLTWAQAAAQTLVIATLYGVVLLSQHSLSTSIQPWFLTVGMILILGVLIRRVRDRTDHFARAARTDALTGLLNRRGFDEAFRPEIERARRGGRNLSVVVCDLDQFKDVNDRFGHAAGDKVLKRLSTLVSEAKRLIDTAVRVGGEEFVLILPDTDAHGAYVVAERLRNVVKQEFPKEGMTLTISLGLATFPAHAESGDELLLAADQALYAAKALGRNRSVIHSPGLSGMGDKQPVGLSEGEERSRSYSL</sequence>
<proteinExistence type="predicted"/>
<dbReference type="FunFam" id="3.30.70.270:FF:000001">
    <property type="entry name" value="Diguanylate cyclase domain protein"/>
    <property type="match status" value="1"/>
</dbReference>
<dbReference type="PROSITE" id="PS50887">
    <property type="entry name" value="GGDEF"/>
    <property type="match status" value="1"/>
</dbReference>
<dbReference type="CDD" id="cd01949">
    <property type="entry name" value="GGDEF"/>
    <property type="match status" value="1"/>
</dbReference>
<feature type="domain" description="GGDEF" evidence="3">
    <location>
        <begin position="204"/>
        <end position="334"/>
    </location>
</feature>
<dbReference type="PANTHER" id="PTHR45138">
    <property type="entry name" value="REGULATORY COMPONENTS OF SENSORY TRANSDUCTION SYSTEM"/>
    <property type="match status" value="1"/>
</dbReference>
<dbReference type="GO" id="GO:0052621">
    <property type="term" value="F:diguanylate cyclase activity"/>
    <property type="evidence" value="ECO:0007669"/>
    <property type="project" value="TreeGrafter"/>
</dbReference>
<feature type="non-terminal residue" evidence="4">
    <location>
        <position position="1"/>
    </location>
</feature>
<dbReference type="InterPro" id="IPR050469">
    <property type="entry name" value="Diguanylate_Cyclase"/>
</dbReference>
<comment type="caution">
    <text evidence="4">The sequence shown here is derived from an EMBL/GenBank/DDBJ whole genome shotgun (WGS) entry which is preliminary data.</text>
</comment>
<feature type="transmembrane region" description="Helical" evidence="2">
    <location>
        <begin position="12"/>
        <end position="35"/>
    </location>
</feature>